<keyword evidence="11" id="KW-1185">Reference proteome</keyword>
<dbReference type="Proteomes" id="UP000800036">
    <property type="component" value="Unassembled WGS sequence"/>
</dbReference>
<evidence type="ECO:0000256" key="5">
    <source>
        <dbReference type="ARBA" id="ARBA00022989"/>
    </source>
</evidence>
<dbReference type="GO" id="GO:0022857">
    <property type="term" value="F:transmembrane transporter activity"/>
    <property type="evidence" value="ECO:0007669"/>
    <property type="project" value="TreeGrafter"/>
</dbReference>
<evidence type="ECO:0000256" key="6">
    <source>
        <dbReference type="ARBA" id="ARBA00023065"/>
    </source>
</evidence>
<feature type="transmembrane region" description="Helical" evidence="9">
    <location>
        <begin position="252"/>
        <end position="278"/>
    </location>
</feature>
<feature type="transmembrane region" description="Helical" evidence="9">
    <location>
        <begin position="571"/>
        <end position="594"/>
    </location>
</feature>
<dbReference type="OrthoDB" id="4078873at2759"/>
<evidence type="ECO:0000313" key="11">
    <source>
        <dbReference type="Proteomes" id="UP000800036"/>
    </source>
</evidence>
<evidence type="ECO:0000313" key="10">
    <source>
        <dbReference type="EMBL" id="KAF1974800.1"/>
    </source>
</evidence>
<feature type="transmembrane region" description="Helical" evidence="9">
    <location>
        <begin position="406"/>
        <end position="422"/>
    </location>
</feature>
<evidence type="ECO:0000256" key="9">
    <source>
        <dbReference type="SAM" id="Phobius"/>
    </source>
</evidence>
<feature type="transmembrane region" description="Helical" evidence="9">
    <location>
        <begin position="304"/>
        <end position="325"/>
    </location>
</feature>
<proteinExistence type="inferred from homology"/>
<dbReference type="InterPro" id="IPR036259">
    <property type="entry name" value="MFS_trans_sf"/>
</dbReference>
<keyword evidence="3" id="KW-0813">Transport</keyword>
<organism evidence="10 11">
    <name type="scientific">Bimuria novae-zelandiae CBS 107.79</name>
    <dbReference type="NCBI Taxonomy" id="1447943"/>
    <lineage>
        <taxon>Eukaryota</taxon>
        <taxon>Fungi</taxon>
        <taxon>Dikarya</taxon>
        <taxon>Ascomycota</taxon>
        <taxon>Pezizomycotina</taxon>
        <taxon>Dothideomycetes</taxon>
        <taxon>Pleosporomycetidae</taxon>
        <taxon>Pleosporales</taxon>
        <taxon>Massarineae</taxon>
        <taxon>Didymosphaeriaceae</taxon>
        <taxon>Bimuria</taxon>
    </lineage>
</organism>
<evidence type="ECO:0000256" key="1">
    <source>
        <dbReference type="ARBA" id="ARBA00004127"/>
    </source>
</evidence>
<dbReference type="EMBL" id="ML976673">
    <property type="protein sequence ID" value="KAF1974800.1"/>
    <property type="molecule type" value="Genomic_DNA"/>
</dbReference>
<name>A0A6A5VDK4_9PLEO</name>
<protein>
    <submittedName>
        <fullName evidence="10">MFS general substrate transporter</fullName>
    </submittedName>
</protein>
<dbReference type="GO" id="GO:0006811">
    <property type="term" value="P:monoatomic ion transport"/>
    <property type="evidence" value="ECO:0007669"/>
    <property type="project" value="UniProtKB-KW"/>
</dbReference>
<dbReference type="AlphaFoldDB" id="A0A6A5VDK4"/>
<evidence type="ECO:0000256" key="3">
    <source>
        <dbReference type="ARBA" id="ARBA00022448"/>
    </source>
</evidence>
<dbReference type="Gene3D" id="1.20.1250.20">
    <property type="entry name" value="MFS general substrate transporter like domains"/>
    <property type="match status" value="2"/>
</dbReference>
<comment type="similarity">
    <text evidence="2">Belongs to the major facilitator superfamily.</text>
</comment>
<feature type="transmembrane region" description="Helical" evidence="9">
    <location>
        <begin position="480"/>
        <end position="499"/>
    </location>
</feature>
<evidence type="ECO:0000256" key="8">
    <source>
        <dbReference type="SAM" id="MobiDB-lite"/>
    </source>
</evidence>
<evidence type="ECO:0000256" key="7">
    <source>
        <dbReference type="ARBA" id="ARBA00023136"/>
    </source>
</evidence>
<keyword evidence="7 9" id="KW-0472">Membrane</keyword>
<feature type="compositionally biased region" description="Basic and acidic residues" evidence="8">
    <location>
        <begin position="65"/>
        <end position="74"/>
    </location>
</feature>
<gene>
    <name evidence="10" type="ORF">BU23DRAFT_91168</name>
</gene>
<feature type="transmembrane region" description="Helical" evidence="9">
    <location>
        <begin position="154"/>
        <end position="174"/>
    </location>
</feature>
<comment type="subcellular location">
    <subcellularLocation>
        <location evidence="1">Endomembrane system</location>
        <topology evidence="1">Multi-pass membrane protein</topology>
    </subcellularLocation>
</comment>
<dbReference type="PANTHER" id="PTHR23501:SF92">
    <property type="entry name" value="GLUTATHIONE EXCHANGER 1-RELATED"/>
    <property type="match status" value="1"/>
</dbReference>
<feature type="region of interest" description="Disordered" evidence="8">
    <location>
        <begin position="685"/>
        <end position="719"/>
    </location>
</feature>
<keyword evidence="4 9" id="KW-0812">Transmembrane</keyword>
<dbReference type="GO" id="GO:0005886">
    <property type="term" value="C:plasma membrane"/>
    <property type="evidence" value="ECO:0007669"/>
    <property type="project" value="TreeGrafter"/>
</dbReference>
<sequence length="719" mass="79445">MADNMRPHSSPPDCLHSGGISRLARVGAANAADNYDPNAINAETASWRMSLKSNSNKSTDPLFKPTDHGPREDMADQSDAASESQHLPGTRVEPPTGADSPGYKRMEVLASNIRSGEKIFIFASIILLATVHSLDSFLHVFYEFDLGWRYERTGDFAAITTVSTLCTATLTPLFSKSADIFGRPETLLASVVFYVLGTAVHAISLRVGPFITGQIVYTTGVVLYQIGFVGVISLFEIVIADLTSMRLRVLMFYLPALPYLVIAWIGAPLHFVLLRLFFYAREDSYRIDPWDKSNASGLHPERRFILSGCVYSVCAAPLVLGMFAIQHCVDKRMSPAEYSDSPTSSNMSLRCCTARSLRYLRVRVQQMDVLGCVFFVGFVGCILALWPAVPIVRPHEEEAWLSPEMIYVSVSGLLCAPVFYYVEKRSNYPMFPKFLGEKKVLMVLIMGFLYHLAYYAQHTYLIVGLLVRHDESMRAAQRTVGLYPFISTLFGVFLGAIISVTQDVKWFLRIGAILFLTSFILQMIRPAGLDNGNRLAVAGAQVLLGIGGGLFPLPAMALVQAGREHAQLSTLIGAYMTACHLGGGIGASIAGTIWTNVLKVSLHKINHPHGGGKQENFVSVGDHVFQVPQMVTFRWPWDTNPRMLIVGIYVQTHRYLCLVGIIASTLLIIVAFMVRDGLLKGPQKDEQTEDLELQEGVEATEPSLPPPRPLRPSRLPILY</sequence>
<feature type="transmembrane region" description="Helical" evidence="9">
    <location>
        <begin position="506"/>
        <end position="524"/>
    </location>
</feature>
<accession>A0A6A5VDK4</accession>
<reference evidence="10" key="1">
    <citation type="journal article" date="2020" name="Stud. Mycol.">
        <title>101 Dothideomycetes genomes: a test case for predicting lifestyles and emergence of pathogens.</title>
        <authorList>
            <person name="Haridas S."/>
            <person name="Albert R."/>
            <person name="Binder M."/>
            <person name="Bloem J."/>
            <person name="Labutti K."/>
            <person name="Salamov A."/>
            <person name="Andreopoulos B."/>
            <person name="Baker S."/>
            <person name="Barry K."/>
            <person name="Bills G."/>
            <person name="Bluhm B."/>
            <person name="Cannon C."/>
            <person name="Castanera R."/>
            <person name="Culley D."/>
            <person name="Daum C."/>
            <person name="Ezra D."/>
            <person name="Gonzalez J."/>
            <person name="Henrissat B."/>
            <person name="Kuo A."/>
            <person name="Liang C."/>
            <person name="Lipzen A."/>
            <person name="Lutzoni F."/>
            <person name="Magnuson J."/>
            <person name="Mondo S."/>
            <person name="Nolan M."/>
            <person name="Ohm R."/>
            <person name="Pangilinan J."/>
            <person name="Park H.-J."/>
            <person name="Ramirez L."/>
            <person name="Alfaro M."/>
            <person name="Sun H."/>
            <person name="Tritt A."/>
            <person name="Yoshinaga Y."/>
            <person name="Zwiers L.-H."/>
            <person name="Turgeon B."/>
            <person name="Goodwin S."/>
            <person name="Spatafora J."/>
            <person name="Crous P."/>
            <person name="Grigoriev I."/>
        </authorList>
    </citation>
    <scope>NUCLEOTIDE SEQUENCE</scope>
    <source>
        <strain evidence="10">CBS 107.79</strain>
    </source>
</reference>
<feature type="transmembrane region" description="Helical" evidence="9">
    <location>
        <begin position="215"/>
        <end position="240"/>
    </location>
</feature>
<feature type="region of interest" description="Disordered" evidence="8">
    <location>
        <begin position="51"/>
        <end position="103"/>
    </location>
</feature>
<keyword evidence="5 9" id="KW-1133">Transmembrane helix</keyword>
<dbReference type="SUPFAM" id="SSF103473">
    <property type="entry name" value="MFS general substrate transporter"/>
    <property type="match status" value="2"/>
</dbReference>
<evidence type="ECO:0000256" key="4">
    <source>
        <dbReference type="ARBA" id="ARBA00022692"/>
    </source>
</evidence>
<feature type="transmembrane region" description="Helical" evidence="9">
    <location>
        <begin position="536"/>
        <end position="559"/>
    </location>
</feature>
<dbReference type="PANTHER" id="PTHR23501">
    <property type="entry name" value="MAJOR FACILITATOR SUPERFAMILY"/>
    <property type="match status" value="1"/>
</dbReference>
<feature type="transmembrane region" description="Helical" evidence="9">
    <location>
        <begin position="186"/>
        <end position="203"/>
    </location>
</feature>
<feature type="transmembrane region" description="Helical" evidence="9">
    <location>
        <begin position="443"/>
        <end position="468"/>
    </location>
</feature>
<feature type="transmembrane region" description="Helical" evidence="9">
    <location>
        <begin position="119"/>
        <end position="142"/>
    </location>
</feature>
<dbReference type="GO" id="GO:0012505">
    <property type="term" value="C:endomembrane system"/>
    <property type="evidence" value="ECO:0007669"/>
    <property type="project" value="UniProtKB-SubCell"/>
</dbReference>
<evidence type="ECO:0000256" key="2">
    <source>
        <dbReference type="ARBA" id="ARBA00008335"/>
    </source>
</evidence>
<feature type="transmembrane region" description="Helical" evidence="9">
    <location>
        <begin position="653"/>
        <end position="674"/>
    </location>
</feature>
<feature type="transmembrane region" description="Helical" evidence="9">
    <location>
        <begin position="367"/>
        <end position="386"/>
    </location>
</feature>
<keyword evidence="6" id="KW-0406">Ion transport</keyword>